<dbReference type="Proteomes" id="UP000187203">
    <property type="component" value="Unassembled WGS sequence"/>
</dbReference>
<sequence>MGEGISTRTQKEIATLQSSFVELNAKVDTSIAQLRSEIQTNTEQVRSEMEKVSLDLKQFITQCFQKPPAPIDLASPSNAPGVLGPVTSATASHNSSSSNSSGDSNRSYTKHSKIQCPRFDGSDFVGWHHRILQFFEADSTPEHTKIRTVMMHLEGKALQWHLYFMRIAEASDAMSFFLINLKPEIAQQVRFSQPKTLAQSVNYARHVESLMNGSVTMPLAFKNFLNPNATTKQSTFTNRTNNRLPSLQTSTNTTQLLTYPTSKQTSPIEKAIAKTSYIPSKTERDERRKQGLCMWCATKYSPGHHCGVKAQLYQMFLEESAEDSMEQDAHVGSSEFIDDTVPAEDTDSAPIISLRALLGATGPQTMQIAAGEVKLISEKQASRQAFSQQSLCTMLLYIGKAQLYNLETDTNALSRVPQATLYAISTFSTNLSARIHTYCLQDPALATLIQKLQQDTSGQIAREPVVVLDRRIVKKYNKAVTQVLILWSNSFAEDATWETLFDIQQKFPTFNP</sequence>
<reference evidence="3" key="1">
    <citation type="submission" date="2013-09" db="EMBL/GenBank/DDBJ databases">
        <title>Corchorus olitorius genome sequencing.</title>
        <authorList>
            <person name="Alam M."/>
            <person name="Haque M.S."/>
            <person name="Islam M.S."/>
            <person name="Emdad E.M."/>
            <person name="Islam M.M."/>
            <person name="Ahmed B."/>
            <person name="Halim A."/>
            <person name="Hossen Q.M.M."/>
            <person name="Hossain M.Z."/>
            <person name="Ahmed R."/>
            <person name="Khan M.M."/>
            <person name="Islam R."/>
            <person name="Rashid M.M."/>
            <person name="Khan S.A."/>
            <person name="Rahman M.S."/>
            <person name="Alam M."/>
            <person name="Yahiya A.S."/>
            <person name="Khan M.S."/>
            <person name="Azam M.S."/>
            <person name="Haque T."/>
            <person name="Lashkar M.Z.H."/>
            <person name="Akhand A.I."/>
            <person name="Morshed G."/>
            <person name="Roy S."/>
            <person name="Uddin K.S."/>
            <person name="Rabeya T."/>
            <person name="Hossain A.S."/>
            <person name="Chowdhury A."/>
            <person name="Snigdha A.R."/>
            <person name="Mortoza M.S."/>
            <person name="Matin S.A."/>
            <person name="Hoque S.M.E."/>
            <person name="Islam M.K."/>
            <person name="Roy D.K."/>
            <person name="Haider R."/>
            <person name="Moosa M.M."/>
            <person name="Elias S.M."/>
            <person name="Hasan A.M."/>
            <person name="Jahan S."/>
            <person name="Shafiuddin M."/>
            <person name="Mahmood N."/>
            <person name="Shommy N.S."/>
        </authorList>
    </citation>
    <scope>NUCLEOTIDE SEQUENCE [LARGE SCALE GENOMIC DNA]</scope>
    <source>
        <strain evidence="3">cv. O-4</strain>
    </source>
</reference>
<proteinExistence type="predicted"/>
<feature type="region of interest" description="Disordered" evidence="1">
    <location>
        <begin position="74"/>
        <end position="109"/>
    </location>
</feature>
<feature type="compositionally biased region" description="Low complexity" evidence="1">
    <location>
        <begin position="92"/>
        <end position="107"/>
    </location>
</feature>
<protein>
    <recommendedName>
        <fullName evidence="4">Retrotransposon gag protein</fullName>
    </recommendedName>
</protein>
<comment type="caution">
    <text evidence="2">The sequence shown here is derived from an EMBL/GenBank/DDBJ whole genome shotgun (WGS) entry which is preliminary data.</text>
</comment>
<accession>A0A1R3KKL0</accession>
<evidence type="ECO:0000313" key="3">
    <source>
        <dbReference type="Proteomes" id="UP000187203"/>
    </source>
</evidence>
<evidence type="ECO:0000313" key="2">
    <source>
        <dbReference type="EMBL" id="OMP07518.1"/>
    </source>
</evidence>
<dbReference type="EMBL" id="AWUE01013188">
    <property type="protein sequence ID" value="OMP07518.1"/>
    <property type="molecule type" value="Genomic_DNA"/>
</dbReference>
<gene>
    <name evidence="2" type="ORF">COLO4_07267</name>
</gene>
<organism evidence="2 3">
    <name type="scientific">Corchorus olitorius</name>
    <dbReference type="NCBI Taxonomy" id="93759"/>
    <lineage>
        <taxon>Eukaryota</taxon>
        <taxon>Viridiplantae</taxon>
        <taxon>Streptophyta</taxon>
        <taxon>Embryophyta</taxon>
        <taxon>Tracheophyta</taxon>
        <taxon>Spermatophyta</taxon>
        <taxon>Magnoliopsida</taxon>
        <taxon>eudicotyledons</taxon>
        <taxon>Gunneridae</taxon>
        <taxon>Pentapetalae</taxon>
        <taxon>rosids</taxon>
        <taxon>malvids</taxon>
        <taxon>Malvales</taxon>
        <taxon>Malvaceae</taxon>
        <taxon>Grewioideae</taxon>
        <taxon>Apeibeae</taxon>
        <taxon>Corchorus</taxon>
    </lineage>
</organism>
<evidence type="ECO:0000256" key="1">
    <source>
        <dbReference type="SAM" id="MobiDB-lite"/>
    </source>
</evidence>
<dbReference type="SUPFAM" id="SSF54160">
    <property type="entry name" value="Chromo domain-like"/>
    <property type="match status" value="1"/>
</dbReference>
<keyword evidence="3" id="KW-1185">Reference proteome</keyword>
<name>A0A1R3KKL0_9ROSI</name>
<dbReference type="InterPro" id="IPR016197">
    <property type="entry name" value="Chromo-like_dom_sf"/>
</dbReference>
<evidence type="ECO:0008006" key="4">
    <source>
        <dbReference type="Google" id="ProtNLM"/>
    </source>
</evidence>
<dbReference type="AlphaFoldDB" id="A0A1R3KKL0"/>